<organism evidence="3 4">
    <name type="scientific">Fontimonas thermophila</name>
    <dbReference type="NCBI Taxonomy" id="1076937"/>
    <lineage>
        <taxon>Bacteria</taxon>
        <taxon>Pseudomonadati</taxon>
        <taxon>Pseudomonadota</taxon>
        <taxon>Gammaproteobacteria</taxon>
        <taxon>Nevskiales</taxon>
        <taxon>Nevskiaceae</taxon>
        <taxon>Fontimonas</taxon>
    </lineage>
</organism>
<feature type="region of interest" description="Disordered" evidence="1">
    <location>
        <begin position="22"/>
        <end position="52"/>
    </location>
</feature>
<keyword evidence="2" id="KW-0732">Signal</keyword>
<accession>A0A1I2HUZ2</accession>
<reference evidence="3 4" key="1">
    <citation type="submission" date="2016-10" db="EMBL/GenBank/DDBJ databases">
        <authorList>
            <person name="de Groot N.N."/>
        </authorList>
    </citation>
    <scope>NUCLEOTIDE SEQUENCE [LARGE SCALE GENOMIC DNA]</scope>
    <source>
        <strain evidence="3 4">DSM 23609</strain>
    </source>
</reference>
<dbReference type="OrthoDB" id="7068860at2"/>
<dbReference type="RefSeq" id="WP_143383603.1">
    <property type="nucleotide sequence ID" value="NZ_FOOC01000002.1"/>
</dbReference>
<dbReference type="AlphaFoldDB" id="A0A1I2HUZ2"/>
<feature type="chain" id="PRO_5011441265" description="Peptidase propeptide and YPEB domain-containing protein" evidence="2">
    <location>
        <begin position="20"/>
        <end position="103"/>
    </location>
</feature>
<feature type="compositionally biased region" description="Basic and acidic residues" evidence="1">
    <location>
        <begin position="22"/>
        <end position="34"/>
    </location>
</feature>
<evidence type="ECO:0000256" key="2">
    <source>
        <dbReference type="SAM" id="SignalP"/>
    </source>
</evidence>
<dbReference type="STRING" id="1076937.SAMN04488120_102228"/>
<feature type="signal peptide" evidence="2">
    <location>
        <begin position="1"/>
        <end position="19"/>
    </location>
</feature>
<gene>
    <name evidence="3" type="ORF">SAMN04488120_102228</name>
</gene>
<proteinExistence type="predicted"/>
<sequence>MRRLLLILCLIAAAPLAFARGKVDRDRPPERIPEPELVAPGLVPPRDGRQALPMMQPAMTPAEAARQVQRQHGGRILAVQPDGLGYRVKVLKDGEVRIYSVTP</sequence>
<evidence type="ECO:0008006" key="5">
    <source>
        <dbReference type="Google" id="ProtNLM"/>
    </source>
</evidence>
<dbReference type="EMBL" id="FOOC01000002">
    <property type="protein sequence ID" value="SFF33223.1"/>
    <property type="molecule type" value="Genomic_DNA"/>
</dbReference>
<keyword evidence="4" id="KW-1185">Reference proteome</keyword>
<dbReference type="Proteomes" id="UP000199771">
    <property type="component" value="Unassembled WGS sequence"/>
</dbReference>
<protein>
    <recommendedName>
        <fullName evidence="5">Peptidase propeptide and YPEB domain-containing protein</fullName>
    </recommendedName>
</protein>
<name>A0A1I2HUZ2_9GAMM</name>
<evidence type="ECO:0000313" key="3">
    <source>
        <dbReference type="EMBL" id="SFF33223.1"/>
    </source>
</evidence>
<evidence type="ECO:0000313" key="4">
    <source>
        <dbReference type="Proteomes" id="UP000199771"/>
    </source>
</evidence>
<evidence type="ECO:0000256" key="1">
    <source>
        <dbReference type="SAM" id="MobiDB-lite"/>
    </source>
</evidence>